<feature type="domain" description="Major facilitator superfamily (MFS) profile" evidence="6">
    <location>
        <begin position="32"/>
        <end position="521"/>
    </location>
</feature>
<comment type="subcellular location">
    <subcellularLocation>
        <location evidence="1">Cell membrane</location>
        <topology evidence="1">Multi-pass membrane protein</topology>
    </subcellularLocation>
</comment>
<feature type="transmembrane region" description="Helical" evidence="5">
    <location>
        <begin position="70"/>
        <end position="90"/>
    </location>
</feature>
<dbReference type="InterPro" id="IPR020846">
    <property type="entry name" value="MFS_dom"/>
</dbReference>
<keyword evidence="4 5" id="KW-0472">Membrane</keyword>
<dbReference type="SUPFAM" id="SSF103473">
    <property type="entry name" value="MFS general substrate transporter"/>
    <property type="match status" value="1"/>
</dbReference>
<dbReference type="RefSeq" id="WP_345600482.1">
    <property type="nucleotide sequence ID" value="NZ_BAABLT010000006.1"/>
</dbReference>
<accession>A0ABW3FV39</accession>
<dbReference type="PROSITE" id="PS00216">
    <property type="entry name" value="SUGAR_TRANSPORT_1"/>
    <property type="match status" value="1"/>
</dbReference>
<evidence type="ECO:0000256" key="2">
    <source>
        <dbReference type="ARBA" id="ARBA00022692"/>
    </source>
</evidence>
<dbReference type="PROSITE" id="PS50850">
    <property type="entry name" value="MFS"/>
    <property type="match status" value="1"/>
</dbReference>
<dbReference type="Pfam" id="PF07690">
    <property type="entry name" value="MFS_1"/>
    <property type="match status" value="1"/>
</dbReference>
<feature type="transmembrane region" description="Helical" evidence="5">
    <location>
        <begin position="291"/>
        <end position="317"/>
    </location>
</feature>
<feature type="transmembrane region" description="Helical" evidence="5">
    <location>
        <begin position="497"/>
        <end position="517"/>
    </location>
</feature>
<dbReference type="EMBL" id="JBHTIW010000014">
    <property type="protein sequence ID" value="MFD0921679.1"/>
    <property type="molecule type" value="Genomic_DNA"/>
</dbReference>
<dbReference type="CDD" id="cd17321">
    <property type="entry name" value="MFS_MMR_MDR_like"/>
    <property type="match status" value="1"/>
</dbReference>
<dbReference type="InterPro" id="IPR005829">
    <property type="entry name" value="Sugar_transporter_CS"/>
</dbReference>
<protein>
    <submittedName>
        <fullName evidence="7">MFS transporter</fullName>
    </submittedName>
</protein>
<evidence type="ECO:0000256" key="5">
    <source>
        <dbReference type="SAM" id="Phobius"/>
    </source>
</evidence>
<evidence type="ECO:0000256" key="1">
    <source>
        <dbReference type="ARBA" id="ARBA00004651"/>
    </source>
</evidence>
<evidence type="ECO:0000259" key="6">
    <source>
        <dbReference type="PROSITE" id="PS50850"/>
    </source>
</evidence>
<evidence type="ECO:0000256" key="3">
    <source>
        <dbReference type="ARBA" id="ARBA00022989"/>
    </source>
</evidence>
<proteinExistence type="predicted"/>
<keyword evidence="2 5" id="KW-0812">Transmembrane</keyword>
<feature type="transmembrane region" description="Helical" evidence="5">
    <location>
        <begin position="219"/>
        <end position="241"/>
    </location>
</feature>
<feature type="transmembrane region" description="Helical" evidence="5">
    <location>
        <begin position="97"/>
        <end position="117"/>
    </location>
</feature>
<dbReference type="PRINTS" id="PR01036">
    <property type="entry name" value="TCRTETB"/>
</dbReference>
<feature type="transmembrane region" description="Helical" evidence="5">
    <location>
        <begin position="355"/>
        <end position="373"/>
    </location>
</feature>
<feature type="transmembrane region" description="Helical" evidence="5">
    <location>
        <begin position="253"/>
        <end position="270"/>
    </location>
</feature>
<dbReference type="Proteomes" id="UP001597018">
    <property type="component" value="Unassembled WGS sequence"/>
</dbReference>
<feature type="transmembrane region" description="Helical" evidence="5">
    <location>
        <begin position="157"/>
        <end position="179"/>
    </location>
</feature>
<dbReference type="InterPro" id="IPR011701">
    <property type="entry name" value="MFS"/>
</dbReference>
<dbReference type="Gene3D" id="1.20.1250.20">
    <property type="entry name" value="MFS general substrate transporter like domains"/>
    <property type="match status" value="2"/>
</dbReference>
<evidence type="ECO:0000313" key="8">
    <source>
        <dbReference type="Proteomes" id="UP001597018"/>
    </source>
</evidence>
<keyword evidence="8" id="KW-1185">Reference proteome</keyword>
<feature type="transmembrane region" description="Helical" evidence="5">
    <location>
        <begin position="33"/>
        <end position="58"/>
    </location>
</feature>
<dbReference type="InterPro" id="IPR036259">
    <property type="entry name" value="MFS_trans_sf"/>
</dbReference>
<keyword evidence="3 5" id="KW-1133">Transmembrane helix</keyword>
<reference evidence="8" key="1">
    <citation type="journal article" date="2019" name="Int. J. Syst. Evol. Microbiol.">
        <title>The Global Catalogue of Microorganisms (GCM) 10K type strain sequencing project: providing services to taxonomists for standard genome sequencing and annotation.</title>
        <authorList>
            <consortium name="The Broad Institute Genomics Platform"/>
            <consortium name="The Broad Institute Genome Sequencing Center for Infectious Disease"/>
            <person name="Wu L."/>
            <person name="Ma J."/>
        </authorList>
    </citation>
    <scope>NUCLEOTIDE SEQUENCE [LARGE SCALE GENOMIC DNA]</scope>
    <source>
        <strain evidence="8">CCUG 56401</strain>
    </source>
</reference>
<feature type="transmembrane region" description="Helical" evidence="5">
    <location>
        <begin position="323"/>
        <end position="343"/>
    </location>
</feature>
<evidence type="ECO:0000313" key="7">
    <source>
        <dbReference type="EMBL" id="MFD0921679.1"/>
    </source>
</evidence>
<comment type="caution">
    <text evidence="7">The sequence shown here is derived from an EMBL/GenBank/DDBJ whole genome shotgun (WGS) entry which is preliminary data.</text>
</comment>
<sequence>MDSVTRAPLTAGERQALAEGIDLPVYRRRWTTLLVLCLALSATMLANTSLGVALPYLSRDLGASMAAQQWFSNAYALVFAGLLFTTSALADRYGRKMMLQSGMVLFGAVSLYVWLFVDSSGELIVARGLLGLGAAMIMPVTLSILTSVFPSTERTRAVSLWAAVSGGGTALGPVIAGLLLEVSSWHAVFAINIPVVVVGVLAGIRYVPSHQGTRDETLGGIDLPGAVLSTAGITLVVYALIEAQRVGWTAPRTLLMVLAGLVLVALFVLWERRAADPMLDVSLFRNSGFSASAVALTLVFFAMVGVFFSLSQTLILVYGYSPLGSSVSMLPMSVVMVFIAPQVPKLVERFGPRAVIASGMVLAAGGMAVLSTLTADSGYWHLLGGLALTALGMSVAMAPATDQLMANVPRERAGMGSATNDVTREVGASLGVAVLGSVLGGGYAANLASSVADLPAQVQDVAKSSLAGGLQVAASLGEAGRGLVRPVLDAWMGGLHVAHLVGSGLILVAALIAWIWLPRGTKRDAD</sequence>
<organism evidence="7 8">
    <name type="scientific">Saccharopolyspora rosea</name>
    <dbReference type="NCBI Taxonomy" id="524884"/>
    <lineage>
        <taxon>Bacteria</taxon>
        <taxon>Bacillati</taxon>
        <taxon>Actinomycetota</taxon>
        <taxon>Actinomycetes</taxon>
        <taxon>Pseudonocardiales</taxon>
        <taxon>Pseudonocardiaceae</taxon>
        <taxon>Saccharopolyspora</taxon>
    </lineage>
</organism>
<dbReference type="PANTHER" id="PTHR42718">
    <property type="entry name" value="MAJOR FACILITATOR SUPERFAMILY MULTIDRUG TRANSPORTER MFSC"/>
    <property type="match status" value="1"/>
</dbReference>
<name>A0ABW3FV39_9PSEU</name>
<evidence type="ECO:0000256" key="4">
    <source>
        <dbReference type="ARBA" id="ARBA00023136"/>
    </source>
</evidence>
<feature type="transmembrane region" description="Helical" evidence="5">
    <location>
        <begin position="185"/>
        <end position="207"/>
    </location>
</feature>
<gene>
    <name evidence="7" type="ORF">ACFQ16_18190</name>
</gene>
<feature type="transmembrane region" description="Helical" evidence="5">
    <location>
        <begin position="379"/>
        <end position="401"/>
    </location>
</feature>
<feature type="transmembrane region" description="Helical" evidence="5">
    <location>
        <begin position="123"/>
        <end position="145"/>
    </location>
</feature>
<dbReference type="PANTHER" id="PTHR42718:SF42">
    <property type="entry name" value="EXPORT PROTEIN"/>
    <property type="match status" value="1"/>
</dbReference>